<keyword evidence="2" id="KW-1185">Reference proteome</keyword>
<reference evidence="1" key="1">
    <citation type="submission" date="2023-01" db="EMBL/GenBank/DDBJ databases">
        <title>Colletotrichum chrysophilum M932 genome sequence.</title>
        <authorList>
            <person name="Baroncelli R."/>
        </authorList>
    </citation>
    <scope>NUCLEOTIDE SEQUENCE</scope>
    <source>
        <strain evidence="1">M932</strain>
    </source>
</reference>
<dbReference type="AlphaFoldDB" id="A0AAD9AAJ5"/>
<evidence type="ECO:0000313" key="1">
    <source>
        <dbReference type="EMBL" id="KAK1843935.1"/>
    </source>
</evidence>
<evidence type="ECO:0000313" key="2">
    <source>
        <dbReference type="Proteomes" id="UP001243330"/>
    </source>
</evidence>
<proteinExistence type="predicted"/>
<accession>A0AAD9AAJ5</accession>
<protein>
    <submittedName>
        <fullName evidence="1">Uncharacterized protein</fullName>
    </submittedName>
</protein>
<organism evidence="1 2">
    <name type="scientific">Colletotrichum chrysophilum</name>
    <dbReference type="NCBI Taxonomy" id="1836956"/>
    <lineage>
        <taxon>Eukaryota</taxon>
        <taxon>Fungi</taxon>
        <taxon>Dikarya</taxon>
        <taxon>Ascomycota</taxon>
        <taxon>Pezizomycotina</taxon>
        <taxon>Sordariomycetes</taxon>
        <taxon>Hypocreomycetidae</taxon>
        <taxon>Glomerellales</taxon>
        <taxon>Glomerellaceae</taxon>
        <taxon>Colletotrichum</taxon>
        <taxon>Colletotrichum gloeosporioides species complex</taxon>
    </lineage>
</organism>
<dbReference type="Proteomes" id="UP001243330">
    <property type="component" value="Unassembled WGS sequence"/>
</dbReference>
<name>A0AAD9AAJ5_9PEZI</name>
<comment type="caution">
    <text evidence="1">The sequence shown here is derived from an EMBL/GenBank/DDBJ whole genome shotgun (WGS) entry which is preliminary data.</text>
</comment>
<dbReference type="EMBL" id="JAQOWY010000333">
    <property type="protein sequence ID" value="KAK1843935.1"/>
    <property type="molecule type" value="Genomic_DNA"/>
</dbReference>
<sequence>MVLLLWTQKKLSLVAVARRRKLPLPLPLPRIVIRHPPGQAGDGATDVLRPHAERTSAGASGSEAVKALTEPAPRQGESMSYNAVSQVRDLRTTVRFGAVLRCGGRWPGRYRQACGSARKADTLAPDPRLIGNARRRRANSTHEPAFTVCPVDICRSFGSGIPRETLLLPGVQTPPPAKPGGRCWAVHPQFT</sequence>
<gene>
    <name evidence="1" type="ORF">CCHR01_13426</name>
</gene>